<evidence type="ECO:0000256" key="3">
    <source>
        <dbReference type="ARBA" id="ARBA00022695"/>
    </source>
</evidence>
<dbReference type="Pfam" id="PF18765">
    <property type="entry name" value="Polbeta"/>
    <property type="match status" value="1"/>
</dbReference>
<dbReference type="InterPro" id="IPR052038">
    <property type="entry name" value="Type-VII_TA_antitoxin"/>
</dbReference>
<evidence type="ECO:0000256" key="4">
    <source>
        <dbReference type="ARBA" id="ARBA00022723"/>
    </source>
</evidence>
<gene>
    <name evidence="9" type="ORF">GCM10023143_35220</name>
</gene>
<organism evidence="9 10">
    <name type="scientific">Compostibacter hankyongensis</name>
    <dbReference type="NCBI Taxonomy" id="1007089"/>
    <lineage>
        <taxon>Bacteria</taxon>
        <taxon>Pseudomonadati</taxon>
        <taxon>Bacteroidota</taxon>
        <taxon>Chitinophagia</taxon>
        <taxon>Chitinophagales</taxon>
        <taxon>Chitinophagaceae</taxon>
        <taxon>Compostibacter</taxon>
    </lineage>
</organism>
<keyword evidence="4" id="KW-0479">Metal-binding</keyword>
<evidence type="ECO:0000256" key="6">
    <source>
        <dbReference type="ARBA" id="ARBA00022840"/>
    </source>
</evidence>
<dbReference type="CDD" id="cd05403">
    <property type="entry name" value="NT_KNTase_like"/>
    <property type="match status" value="1"/>
</dbReference>
<protein>
    <recommendedName>
        <fullName evidence="8">Polymerase beta nucleotidyltransferase domain-containing protein</fullName>
    </recommendedName>
</protein>
<keyword evidence="2" id="KW-0808">Transferase</keyword>
<dbReference type="EMBL" id="BAABFN010000022">
    <property type="protein sequence ID" value="GAA4320789.1"/>
    <property type="molecule type" value="Genomic_DNA"/>
</dbReference>
<comment type="caution">
    <text evidence="9">The sequence shown here is derived from an EMBL/GenBank/DDBJ whole genome shotgun (WGS) entry which is preliminary data.</text>
</comment>
<evidence type="ECO:0000313" key="9">
    <source>
        <dbReference type="EMBL" id="GAA4320789.1"/>
    </source>
</evidence>
<dbReference type="Gene3D" id="3.30.460.10">
    <property type="entry name" value="Beta Polymerase, domain 2"/>
    <property type="match status" value="1"/>
</dbReference>
<dbReference type="SUPFAM" id="SSF81301">
    <property type="entry name" value="Nucleotidyltransferase"/>
    <property type="match status" value="1"/>
</dbReference>
<evidence type="ECO:0000256" key="2">
    <source>
        <dbReference type="ARBA" id="ARBA00022679"/>
    </source>
</evidence>
<sequence>MKLSPSDQLSLQRFFAGRPVTRAYLFGSYARNEADMDSDLDILVELDHSQPIGMKFFTYQTELEDLLHKKVDLVSSQGLSRYIKPFVDRDKILIYERSAK</sequence>
<dbReference type="Proteomes" id="UP001501207">
    <property type="component" value="Unassembled WGS sequence"/>
</dbReference>
<dbReference type="PANTHER" id="PTHR33571">
    <property type="entry name" value="SSL8005 PROTEIN"/>
    <property type="match status" value="1"/>
</dbReference>
<proteinExistence type="predicted"/>
<name>A0ABP8GAU6_9BACT</name>
<dbReference type="InterPro" id="IPR043519">
    <property type="entry name" value="NT_sf"/>
</dbReference>
<evidence type="ECO:0000256" key="1">
    <source>
        <dbReference type="ARBA" id="ARBA00001946"/>
    </source>
</evidence>
<keyword evidence="5" id="KW-0547">Nucleotide-binding</keyword>
<reference evidence="10" key="1">
    <citation type="journal article" date="2019" name="Int. J. Syst. Evol. Microbiol.">
        <title>The Global Catalogue of Microorganisms (GCM) 10K type strain sequencing project: providing services to taxonomists for standard genome sequencing and annotation.</title>
        <authorList>
            <consortium name="The Broad Institute Genomics Platform"/>
            <consortium name="The Broad Institute Genome Sequencing Center for Infectious Disease"/>
            <person name="Wu L."/>
            <person name="Ma J."/>
        </authorList>
    </citation>
    <scope>NUCLEOTIDE SEQUENCE [LARGE SCALE GENOMIC DNA]</scope>
    <source>
        <strain evidence="10">JCM 17664</strain>
    </source>
</reference>
<keyword evidence="10" id="KW-1185">Reference proteome</keyword>
<dbReference type="RefSeq" id="WP_344981877.1">
    <property type="nucleotide sequence ID" value="NZ_BAABFN010000022.1"/>
</dbReference>
<comment type="cofactor">
    <cofactor evidence="1">
        <name>Mg(2+)</name>
        <dbReference type="ChEBI" id="CHEBI:18420"/>
    </cofactor>
</comment>
<feature type="domain" description="Polymerase beta nucleotidyltransferase" evidence="8">
    <location>
        <begin position="14"/>
        <end position="98"/>
    </location>
</feature>
<dbReference type="InterPro" id="IPR041633">
    <property type="entry name" value="Polbeta"/>
</dbReference>
<evidence type="ECO:0000313" key="10">
    <source>
        <dbReference type="Proteomes" id="UP001501207"/>
    </source>
</evidence>
<accession>A0ABP8GAU6</accession>
<dbReference type="PANTHER" id="PTHR33571:SF14">
    <property type="entry name" value="PROTEIN ADENYLYLTRANSFERASE MJ0435-RELATED"/>
    <property type="match status" value="1"/>
</dbReference>
<evidence type="ECO:0000259" key="8">
    <source>
        <dbReference type="Pfam" id="PF18765"/>
    </source>
</evidence>
<keyword evidence="6" id="KW-0067">ATP-binding</keyword>
<evidence type="ECO:0000256" key="5">
    <source>
        <dbReference type="ARBA" id="ARBA00022741"/>
    </source>
</evidence>
<keyword evidence="3" id="KW-0548">Nucleotidyltransferase</keyword>
<keyword evidence="7" id="KW-0460">Magnesium</keyword>
<evidence type="ECO:0000256" key="7">
    <source>
        <dbReference type="ARBA" id="ARBA00022842"/>
    </source>
</evidence>